<dbReference type="InterPro" id="IPR028941">
    <property type="entry name" value="WHIM2_dom"/>
</dbReference>
<dbReference type="Pfam" id="PF15613">
    <property type="entry name" value="WSD"/>
    <property type="match status" value="1"/>
</dbReference>
<feature type="region of interest" description="Disordered" evidence="4">
    <location>
        <begin position="561"/>
        <end position="611"/>
    </location>
</feature>
<evidence type="ECO:0000256" key="1">
    <source>
        <dbReference type="ARBA" id="ARBA00004123"/>
    </source>
</evidence>
<dbReference type="GO" id="GO:0005634">
    <property type="term" value="C:nucleus"/>
    <property type="evidence" value="ECO:0007669"/>
    <property type="project" value="UniProtKB-SubCell"/>
</dbReference>
<reference evidence="6 7" key="1">
    <citation type="submission" date="2024-10" db="EMBL/GenBank/DDBJ databases">
        <title>Updated reference genomes for cyclostephanoid diatoms.</title>
        <authorList>
            <person name="Roberts W.R."/>
            <person name="Alverson A.J."/>
        </authorList>
    </citation>
    <scope>NUCLEOTIDE SEQUENCE [LARGE SCALE GENOMIC DNA]</scope>
    <source>
        <strain evidence="6 7">AJA276-08</strain>
    </source>
</reference>
<feature type="compositionally biased region" description="Polar residues" evidence="4">
    <location>
        <begin position="127"/>
        <end position="138"/>
    </location>
</feature>
<feature type="coiled-coil region" evidence="3">
    <location>
        <begin position="251"/>
        <end position="278"/>
    </location>
</feature>
<feature type="compositionally biased region" description="Acidic residues" evidence="4">
    <location>
        <begin position="561"/>
        <end position="593"/>
    </location>
</feature>
<evidence type="ECO:0000313" key="6">
    <source>
        <dbReference type="EMBL" id="KAL3771613.1"/>
    </source>
</evidence>
<accession>A0ABD3N6G8</accession>
<keyword evidence="2" id="KW-0539">Nucleus</keyword>
<dbReference type="Proteomes" id="UP001530315">
    <property type="component" value="Unassembled WGS sequence"/>
</dbReference>
<evidence type="ECO:0000313" key="7">
    <source>
        <dbReference type="Proteomes" id="UP001530315"/>
    </source>
</evidence>
<dbReference type="Pfam" id="PF02791">
    <property type="entry name" value="DDT"/>
    <property type="match status" value="1"/>
</dbReference>
<gene>
    <name evidence="6" type="ORF">ACHAW5_006640</name>
</gene>
<evidence type="ECO:0000259" key="5">
    <source>
        <dbReference type="PROSITE" id="PS50827"/>
    </source>
</evidence>
<feature type="coiled-coil region" evidence="3">
    <location>
        <begin position="921"/>
        <end position="955"/>
    </location>
</feature>
<dbReference type="PROSITE" id="PS50827">
    <property type="entry name" value="DDT"/>
    <property type="match status" value="1"/>
</dbReference>
<comment type="caution">
    <text evidence="6">The sequence shown here is derived from an EMBL/GenBank/DDBJ whole genome shotgun (WGS) entry which is preliminary data.</text>
</comment>
<protein>
    <recommendedName>
        <fullName evidence="5">DDT domain-containing protein</fullName>
    </recommendedName>
</protein>
<dbReference type="PANTHER" id="PTHR15546:SF2">
    <property type="entry name" value="DDT DOMAIN-CONTAINING PROTEIN DDB_G0282237"/>
    <property type="match status" value="1"/>
</dbReference>
<proteinExistence type="predicted"/>
<feature type="compositionally biased region" description="Polar residues" evidence="4">
    <location>
        <begin position="159"/>
        <end position="168"/>
    </location>
</feature>
<sequence>MADDAAEAAEKEARRKKHRKRMNKILVRAWNLPDAGPFQETSHPSENDVRDLTGVGKNLDKGVYGHGRSGWELFAKDMGLVYNWHIIRKGKHASIASSHLDEVVGYFAKIDPILGDLVVQSKPIDTADSTSRMNSSSANKRKINSDESTDASPKKKANVGTNGSMTLSQREKRAMELLASYLEERGGERRQSEIFTCKVVQRPGGRFESIFFSAENKRFKSMADVARFLNLDKDPVKSQGGGIKSSSRPNKVTVKRKLKRELDKLMKLKAKAAKALDDHSSDNLFDHYPSSASLMWDDGSRLCRAHKAGMIMPRSDIESLPGIPTHCIPDMLMVWDFLCTFSRTLSLEPIELDDFASALSFRPMTENGSKCVDDQPQSTIPVYLSECHIALLRLLVKDQSSDFWWWSVLETPEMVEQEDEYISTRYKKRRSAPAVVKIDMEALLSVDEDPFVTRKWLQALEDVRTRKPDISGPIKNAVRSAIAVTTNQHVKLYLKKAMRSWKTKSAGLVKRAVVWLVDRLREARPELWGRHVSHDEIAEQKKLVASEAALEMDNIVEDADVDGVSDMNLDGDSDEESDFEEDEGSDNEDEYADQTDAPILPSNQACSVTPNQNDEITSVTSFVPMKPVPSVVDLLLPPGKPLLQTDLVHALTWPSVIGATSCRIFHWYKRRRNEVDDSIREFRQLQPISVAERRRREMVASLRILSECGDQLDSNINLVESAINHLCDGNGYLDLSAAQRLCILRILIEAAYDTHHVQSIIEDNFKARINAVKALDAEERRAKKAAREELTAIETAARERLANEAREAFIDKKRQELIEDIKDTQEYSVEFIESLNDDDIIDLDDDTKAEYEALPSADSFNKGEVNAVVKMIQEETAFGAEQLTVLTLSEIEKRDEDYLKSLQDELESFGQPDSREASAKIDRVRQKIIKFTDQIQTLSEDRRSAIEALKDAIEDGTVRTLRNAIKEAKLSRLSGDDEENGGVWALDLIRDASLELKNAEGRKRVTEAQKDLVAKRNKCFIRTEPLGMDRYQSRFFHFDHDKRSRIWSERNYILHNEDFVPSNDAVLFKSTQSTSIGAPDKYDDFVNPDDSPCRKSFLAFTRQEYHHTGEIASLARHHWSCYTTDRSLRILIKNLDGKCAHENALKEQLKETLENLALAAADAGNDVNYSNAVSQEDAGLDITVPFVKADFFSTGDEDAFFQEKNRASRVDAHILQDIPSAIGRRVRLRRAPDPGRAPDDAEYSMATITGWKMEKVHPSNSSNGVASVEAASLPIWKVGLDDGGELHLSAREVVEGIVRAIKWLTEYPGYVEHDAPFVSYRNNLGRFCGRAVEAPSSLTPQALAKQLIKREQDLYMPLKNRTFDNNWGGKAGARQAWVSSLKDCGHSFDAVRDGLLTLENAFFDLTGGFVTVEEKKEDEPAARTNGGTLSGKDLLYDDVSRFDIELESLGHDVKGLWNSSDAREIFKEIIRVSKTVSILALGLDLICRNVQAYIDRTKSSVVQPTVTEHTSLAYVGRRRAAMQPGGYTDFFR</sequence>
<evidence type="ECO:0000256" key="4">
    <source>
        <dbReference type="SAM" id="MobiDB-lite"/>
    </source>
</evidence>
<feature type="region of interest" description="Disordered" evidence="4">
    <location>
        <begin position="127"/>
        <end position="168"/>
    </location>
</feature>
<dbReference type="EMBL" id="JALLAZ020001600">
    <property type="protein sequence ID" value="KAL3771613.1"/>
    <property type="molecule type" value="Genomic_DNA"/>
</dbReference>
<keyword evidence="7" id="KW-1185">Reference proteome</keyword>
<evidence type="ECO:0000256" key="3">
    <source>
        <dbReference type="SAM" id="Coils"/>
    </source>
</evidence>
<dbReference type="PANTHER" id="PTHR15546">
    <property type="entry name" value="BROMODOMAIN ADJACENT TO ZINC FINGER DOMAIN, 2A"/>
    <property type="match status" value="1"/>
</dbReference>
<feature type="domain" description="DDT" evidence="5">
    <location>
        <begin position="325"/>
        <end position="401"/>
    </location>
</feature>
<feature type="compositionally biased region" description="Polar residues" evidence="4">
    <location>
        <begin position="601"/>
        <end position="611"/>
    </location>
</feature>
<dbReference type="InterPro" id="IPR018501">
    <property type="entry name" value="DDT_dom"/>
</dbReference>
<keyword evidence="3" id="KW-0175">Coiled coil</keyword>
<organism evidence="6 7">
    <name type="scientific">Stephanodiscus triporus</name>
    <dbReference type="NCBI Taxonomy" id="2934178"/>
    <lineage>
        <taxon>Eukaryota</taxon>
        <taxon>Sar</taxon>
        <taxon>Stramenopiles</taxon>
        <taxon>Ochrophyta</taxon>
        <taxon>Bacillariophyta</taxon>
        <taxon>Coscinodiscophyceae</taxon>
        <taxon>Thalassiosirophycidae</taxon>
        <taxon>Stephanodiscales</taxon>
        <taxon>Stephanodiscaceae</taxon>
        <taxon>Stephanodiscus</taxon>
    </lineage>
</organism>
<dbReference type="InterPro" id="IPR053271">
    <property type="entry name" value="DDT_domain"/>
</dbReference>
<name>A0ABD3N6G8_9STRA</name>
<evidence type="ECO:0000256" key="2">
    <source>
        <dbReference type="ARBA" id="ARBA00023242"/>
    </source>
</evidence>
<comment type="subcellular location">
    <subcellularLocation>
        <location evidence="1">Nucleus</location>
    </subcellularLocation>
</comment>
<dbReference type="SMART" id="SM00571">
    <property type="entry name" value="DDT"/>
    <property type="match status" value="1"/>
</dbReference>